<name>A0A8S3Y697_PARAO</name>
<protein>
    <submittedName>
        <fullName evidence="1">(apollo) hypothetical protein</fullName>
    </submittedName>
</protein>
<keyword evidence="2" id="KW-1185">Reference proteome</keyword>
<organism evidence="1 2">
    <name type="scientific">Parnassius apollo</name>
    <name type="common">Apollo butterfly</name>
    <name type="synonym">Papilio apollo</name>
    <dbReference type="NCBI Taxonomy" id="110799"/>
    <lineage>
        <taxon>Eukaryota</taxon>
        <taxon>Metazoa</taxon>
        <taxon>Ecdysozoa</taxon>
        <taxon>Arthropoda</taxon>
        <taxon>Hexapoda</taxon>
        <taxon>Insecta</taxon>
        <taxon>Pterygota</taxon>
        <taxon>Neoptera</taxon>
        <taxon>Endopterygota</taxon>
        <taxon>Lepidoptera</taxon>
        <taxon>Glossata</taxon>
        <taxon>Ditrysia</taxon>
        <taxon>Papilionoidea</taxon>
        <taxon>Papilionidae</taxon>
        <taxon>Parnassiinae</taxon>
        <taxon>Parnassini</taxon>
        <taxon>Parnassius</taxon>
        <taxon>Parnassius</taxon>
    </lineage>
</organism>
<reference evidence="1" key="1">
    <citation type="submission" date="2021-04" db="EMBL/GenBank/DDBJ databases">
        <authorList>
            <person name="Tunstrom K."/>
        </authorList>
    </citation>
    <scope>NUCLEOTIDE SEQUENCE</scope>
</reference>
<evidence type="ECO:0000313" key="1">
    <source>
        <dbReference type="EMBL" id="CAG5055880.1"/>
    </source>
</evidence>
<sequence length="67" mass="8045">MDSCKRGERDDVRKAVKRLKPLWLWVTAARLEWRAESANELGSDTTRELILCYVIFIQFEDQKKQRF</sequence>
<accession>A0A8S3Y697</accession>
<dbReference type="Proteomes" id="UP000691718">
    <property type="component" value="Unassembled WGS sequence"/>
</dbReference>
<proteinExistence type="predicted"/>
<comment type="caution">
    <text evidence="1">The sequence shown here is derived from an EMBL/GenBank/DDBJ whole genome shotgun (WGS) entry which is preliminary data.</text>
</comment>
<dbReference type="EMBL" id="CAJQZP010001593">
    <property type="protein sequence ID" value="CAG5055880.1"/>
    <property type="molecule type" value="Genomic_DNA"/>
</dbReference>
<dbReference type="AlphaFoldDB" id="A0A8S3Y697"/>
<gene>
    <name evidence="1" type="ORF">PAPOLLO_LOCUS26541</name>
</gene>
<evidence type="ECO:0000313" key="2">
    <source>
        <dbReference type="Proteomes" id="UP000691718"/>
    </source>
</evidence>